<dbReference type="EMBL" id="CP025057">
    <property type="protein sequence ID" value="AUB31261.1"/>
    <property type="molecule type" value="Genomic_DNA"/>
</dbReference>
<dbReference type="Gene3D" id="3.40.50.150">
    <property type="entry name" value="Vaccinia Virus protein VP39"/>
    <property type="match status" value="2"/>
</dbReference>
<evidence type="ECO:0000313" key="5">
    <source>
        <dbReference type="Proteomes" id="UP000231823"/>
    </source>
</evidence>
<dbReference type="GO" id="GO:0009007">
    <property type="term" value="F:site-specific DNA-methyltransferase (adenine-specific) activity"/>
    <property type="evidence" value="ECO:0007669"/>
    <property type="project" value="UniProtKB-EC"/>
</dbReference>
<keyword evidence="5" id="KW-1185">Reference proteome</keyword>
<dbReference type="KEGG" id="sfz:SFLOR_v1c02000"/>
<reference evidence="4 5" key="1">
    <citation type="submission" date="2017-12" db="EMBL/GenBank/DDBJ databases">
        <title>Complete genome sequence of Spiroplasma floricola 23-6 (ATCC 29989).</title>
        <authorList>
            <person name="Tsai Y.-M."/>
            <person name="Wu P.-S."/>
            <person name="Lo W.-S."/>
            <person name="Kuo C.-H."/>
        </authorList>
    </citation>
    <scope>NUCLEOTIDE SEQUENCE [LARGE SCALE GENOMIC DNA]</scope>
    <source>
        <strain evidence="4 5">23-6</strain>
    </source>
</reference>
<dbReference type="Proteomes" id="UP000231823">
    <property type="component" value="Chromosome"/>
</dbReference>
<proteinExistence type="predicted"/>
<protein>
    <submittedName>
        <fullName evidence="4">DNA adenine methylase</fullName>
    </submittedName>
</protein>
<dbReference type="GO" id="GO:0009307">
    <property type="term" value="P:DNA restriction-modification system"/>
    <property type="evidence" value="ECO:0007669"/>
    <property type="project" value="InterPro"/>
</dbReference>
<dbReference type="InterPro" id="IPR012327">
    <property type="entry name" value="MeTrfase_D12"/>
</dbReference>
<dbReference type="GO" id="GO:0006298">
    <property type="term" value="P:mismatch repair"/>
    <property type="evidence" value="ECO:0007669"/>
    <property type="project" value="TreeGrafter"/>
</dbReference>
<evidence type="ECO:0000256" key="1">
    <source>
        <dbReference type="ARBA" id="ARBA00022603"/>
    </source>
</evidence>
<organism evidence="4 5">
    <name type="scientific">Spiroplasma floricola 23-6</name>
    <dbReference type="NCBI Taxonomy" id="1336749"/>
    <lineage>
        <taxon>Bacteria</taxon>
        <taxon>Bacillati</taxon>
        <taxon>Mycoplasmatota</taxon>
        <taxon>Mollicutes</taxon>
        <taxon>Entomoplasmatales</taxon>
        <taxon>Spiroplasmataceae</taxon>
        <taxon>Spiroplasma</taxon>
    </lineage>
</organism>
<dbReference type="RefSeq" id="WP_100916253.1">
    <property type="nucleotide sequence ID" value="NZ_CP025057.1"/>
</dbReference>
<evidence type="ECO:0000256" key="2">
    <source>
        <dbReference type="ARBA" id="ARBA00022679"/>
    </source>
</evidence>
<keyword evidence="3" id="KW-0949">S-adenosyl-L-methionine</keyword>
<name>A0A2K8SCR5_9MOLU</name>
<keyword evidence="1 4" id="KW-0489">Methyltransferase</keyword>
<dbReference type="InterPro" id="IPR029063">
    <property type="entry name" value="SAM-dependent_MTases_sf"/>
</dbReference>
<sequence>MSNKFISPLTWPGGKAKKWNLIKSYFPKDTKDMTYFEAFFGGGSVGLNALKEKLFKEYYFNDIDFKLIMFWVGISETNWLQWKHLFYPNVKDINILKDQKVQDKTVYYLMKNNLTFNGQQWGTWTQKRLEQNWNLNKFDRIINCSNLLAYNRNKINWKCDNFLDILDYEWKFDSNTFMYLDPPYYLNKGKPYRYKFTVEQFNLFKDVVDKHSKMGVKILISLDDCFEVRELFKDYYIYEAEWKYTSTNTKYHKVKLGKELFITNYEVKNINENEDITKI</sequence>
<dbReference type="Pfam" id="PF02086">
    <property type="entry name" value="MethyltransfD12"/>
    <property type="match status" value="1"/>
</dbReference>
<dbReference type="GO" id="GO:1904047">
    <property type="term" value="F:S-adenosyl-L-methionine binding"/>
    <property type="evidence" value="ECO:0007669"/>
    <property type="project" value="TreeGrafter"/>
</dbReference>
<dbReference type="OrthoDB" id="9805629at2"/>
<evidence type="ECO:0000313" key="4">
    <source>
        <dbReference type="EMBL" id="AUB31261.1"/>
    </source>
</evidence>
<dbReference type="SUPFAM" id="SSF53335">
    <property type="entry name" value="S-adenosyl-L-methionine-dependent methyltransferases"/>
    <property type="match status" value="1"/>
</dbReference>
<dbReference type="PANTHER" id="PTHR30481">
    <property type="entry name" value="DNA ADENINE METHYLASE"/>
    <property type="match status" value="1"/>
</dbReference>
<dbReference type="AlphaFoldDB" id="A0A2K8SCR5"/>
<dbReference type="GO" id="GO:0032259">
    <property type="term" value="P:methylation"/>
    <property type="evidence" value="ECO:0007669"/>
    <property type="project" value="UniProtKB-KW"/>
</dbReference>
<accession>A0A2K8SCR5</accession>
<gene>
    <name evidence="4" type="primary">dam</name>
    <name evidence="4" type="ORF">SFLOR_v1c02000</name>
</gene>
<keyword evidence="2" id="KW-0808">Transferase</keyword>
<evidence type="ECO:0000256" key="3">
    <source>
        <dbReference type="ARBA" id="ARBA00022691"/>
    </source>
</evidence>
<dbReference type="PRINTS" id="PR00505">
    <property type="entry name" value="D12N6MTFRASE"/>
</dbReference>
<dbReference type="GO" id="GO:0043565">
    <property type="term" value="F:sequence-specific DNA binding"/>
    <property type="evidence" value="ECO:0007669"/>
    <property type="project" value="TreeGrafter"/>
</dbReference>